<dbReference type="EMBL" id="UINC01153936">
    <property type="protein sequence ID" value="SVD48925.1"/>
    <property type="molecule type" value="Genomic_DNA"/>
</dbReference>
<feature type="non-terminal residue" evidence="1">
    <location>
        <position position="117"/>
    </location>
</feature>
<dbReference type="InterPro" id="IPR038690">
    <property type="entry name" value="NusG_2_sf"/>
</dbReference>
<reference evidence="1" key="1">
    <citation type="submission" date="2018-05" db="EMBL/GenBank/DDBJ databases">
        <authorList>
            <person name="Lanie J.A."/>
            <person name="Ng W.-L."/>
            <person name="Kazmierczak K.M."/>
            <person name="Andrzejewski T.M."/>
            <person name="Davidsen T.M."/>
            <person name="Wayne K.J."/>
            <person name="Tettelin H."/>
            <person name="Glass J.I."/>
            <person name="Rusch D."/>
            <person name="Podicherti R."/>
            <person name="Tsui H.-C.T."/>
            <person name="Winkler M.E."/>
        </authorList>
    </citation>
    <scope>NUCLEOTIDE SEQUENCE</scope>
</reference>
<dbReference type="Pfam" id="PF07009">
    <property type="entry name" value="NusG_II"/>
    <property type="match status" value="1"/>
</dbReference>
<sequence length="117" mass="12451">MRKPFTTGDLAVAAGVLLVSVGQLLWQRESAVSKVTSATIQEQNARIHRTLPAAAGTLTVSAADGLGDLRIELDGSRARVLSAPCRQQICIRTGWLERAGEVAVCVPSHVVLRLHGE</sequence>
<evidence type="ECO:0000313" key="1">
    <source>
        <dbReference type="EMBL" id="SVD48925.1"/>
    </source>
</evidence>
<dbReference type="AlphaFoldDB" id="A0A382VSC8"/>
<accession>A0A382VSC8</accession>
<protein>
    <submittedName>
        <fullName evidence="1">Uncharacterized protein</fullName>
    </submittedName>
</protein>
<name>A0A382VSC8_9ZZZZ</name>
<proteinExistence type="predicted"/>
<gene>
    <name evidence="1" type="ORF">METZ01_LOCUS401779</name>
</gene>
<dbReference type="Gene3D" id="2.60.320.10">
    <property type="entry name" value="N-utilization substance G protein NusG, insert domain"/>
    <property type="match status" value="1"/>
</dbReference>
<organism evidence="1">
    <name type="scientific">marine metagenome</name>
    <dbReference type="NCBI Taxonomy" id="408172"/>
    <lineage>
        <taxon>unclassified sequences</taxon>
        <taxon>metagenomes</taxon>
        <taxon>ecological metagenomes</taxon>
    </lineage>
</organism>